<protein>
    <submittedName>
        <fullName evidence="2">Zasp-like motif domain-containing protein</fullName>
    </submittedName>
</protein>
<sequence length="190" mass="21586">MKDSERPVDRHWDRLPSVLKKAYYPVHFPSVTFADMTEESKFNSDVPLTIETSEKPIPHPRQRNFFDALSPRIKSHRVGQISLPQKTAEYMSVDGYSGGHRGSTEDKRRFFEMIANRQQLAQPHSQTDRLLHQKIQMGGSIGLPSDQTTVISGYDSVGGDFAALHRSTTTTEASRHSPTRLVYIPLRSNY</sequence>
<dbReference type="Proteomes" id="UP000036681">
    <property type="component" value="Unplaced"/>
</dbReference>
<evidence type="ECO:0000313" key="2">
    <source>
        <dbReference type="WBParaSite" id="ALUE_0001922001-mRNA-1"/>
    </source>
</evidence>
<name>A0A0M3IKF6_ASCLU</name>
<organism evidence="1 2">
    <name type="scientific">Ascaris lumbricoides</name>
    <name type="common">Giant roundworm</name>
    <dbReference type="NCBI Taxonomy" id="6252"/>
    <lineage>
        <taxon>Eukaryota</taxon>
        <taxon>Metazoa</taxon>
        <taxon>Ecdysozoa</taxon>
        <taxon>Nematoda</taxon>
        <taxon>Chromadorea</taxon>
        <taxon>Rhabditida</taxon>
        <taxon>Spirurina</taxon>
        <taxon>Ascaridomorpha</taxon>
        <taxon>Ascaridoidea</taxon>
        <taxon>Ascarididae</taxon>
        <taxon>Ascaris</taxon>
    </lineage>
</organism>
<keyword evidence="1" id="KW-1185">Reference proteome</keyword>
<evidence type="ECO:0000313" key="1">
    <source>
        <dbReference type="Proteomes" id="UP000036681"/>
    </source>
</evidence>
<dbReference type="AlphaFoldDB" id="A0A0M3IKF6"/>
<dbReference type="WBParaSite" id="ALUE_0001922001-mRNA-1">
    <property type="protein sequence ID" value="ALUE_0001922001-mRNA-1"/>
    <property type="gene ID" value="ALUE_0001922001"/>
</dbReference>
<accession>A0A0M3IKF6</accession>
<reference evidence="2" key="1">
    <citation type="submission" date="2017-02" db="UniProtKB">
        <authorList>
            <consortium name="WormBaseParasite"/>
        </authorList>
    </citation>
    <scope>IDENTIFICATION</scope>
</reference>
<proteinExistence type="predicted"/>